<reference evidence="2" key="1">
    <citation type="submission" date="2015-07" db="EMBL/GenBank/DDBJ databases">
        <title>Adaptation to a free-living lifestyle via gene acquisitions in the diplomonad Trepomonas sp. PC1.</title>
        <authorList>
            <person name="Xu F."/>
            <person name="Jerlstrom-Hultqvist J."/>
            <person name="Kolisko M."/>
            <person name="Simpson A.G.B."/>
            <person name="Roger A.J."/>
            <person name="Svard S.G."/>
            <person name="Andersson J.O."/>
        </authorList>
    </citation>
    <scope>NUCLEOTIDE SEQUENCE</scope>
    <source>
        <strain evidence="2">PC1</strain>
    </source>
</reference>
<dbReference type="SUPFAM" id="SSF46689">
    <property type="entry name" value="Homeodomain-like"/>
    <property type="match status" value="2"/>
</dbReference>
<dbReference type="SMART" id="SM00717">
    <property type="entry name" value="SANT"/>
    <property type="match status" value="1"/>
</dbReference>
<dbReference type="CDD" id="cd00167">
    <property type="entry name" value="SANT"/>
    <property type="match status" value="1"/>
</dbReference>
<dbReference type="Gene3D" id="1.10.246.220">
    <property type="match status" value="1"/>
</dbReference>
<dbReference type="Pfam" id="PF00249">
    <property type="entry name" value="Myb_DNA-binding"/>
    <property type="match status" value="1"/>
</dbReference>
<gene>
    <name evidence="2" type="ORF">TPC1_15435</name>
</gene>
<protein>
    <submittedName>
        <fullName evidence="2">Myb-like DNA-binding domain-containing protein</fullName>
    </submittedName>
</protein>
<dbReference type="InterPro" id="IPR001005">
    <property type="entry name" value="SANT/Myb"/>
</dbReference>
<dbReference type="GO" id="GO:0003677">
    <property type="term" value="F:DNA binding"/>
    <property type="evidence" value="ECO:0007669"/>
    <property type="project" value="UniProtKB-KW"/>
</dbReference>
<name>A0A146K7H3_9EUKA</name>
<evidence type="ECO:0000313" key="2">
    <source>
        <dbReference type="EMBL" id="JAP92577.1"/>
    </source>
</evidence>
<evidence type="ECO:0000259" key="1">
    <source>
        <dbReference type="SMART" id="SM00717"/>
    </source>
</evidence>
<dbReference type="Gene3D" id="1.10.10.60">
    <property type="entry name" value="Homeodomain-like"/>
    <property type="match status" value="1"/>
</dbReference>
<accession>A0A146K7H3</accession>
<feature type="domain" description="Myb-like" evidence="1">
    <location>
        <begin position="65"/>
        <end position="114"/>
    </location>
</feature>
<sequence>DFYCVDFYWNQENTMRLSALVKQQIETTNTVDWNYISTQFNGYTQMQCRAKYIKTFVINPYDCDKYHEWTDMEKELLLDCVAQYGKDWDKIQRKYFVWMTPIKLKNKHYAIMKLQDTNQQELLHQQRLEIKKQRMQQHDDENLYKLLRLILNIK</sequence>
<proteinExistence type="predicted"/>
<organism evidence="2">
    <name type="scientific">Trepomonas sp. PC1</name>
    <dbReference type="NCBI Taxonomy" id="1076344"/>
    <lineage>
        <taxon>Eukaryota</taxon>
        <taxon>Metamonada</taxon>
        <taxon>Diplomonadida</taxon>
        <taxon>Hexamitidae</taxon>
        <taxon>Hexamitinae</taxon>
        <taxon>Trepomonas</taxon>
    </lineage>
</organism>
<dbReference type="InterPro" id="IPR009057">
    <property type="entry name" value="Homeodomain-like_sf"/>
</dbReference>
<feature type="non-terminal residue" evidence="2">
    <location>
        <position position="1"/>
    </location>
</feature>
<dbReference type="AlphaFoldDB" id="A0A146K7H3"/>
<keyword evidence="2" id="KW-0238">DNA-binding</keyword>
<dbReference type="EMBL" id="GDID01004029">
    <property type="protein sequence ID" value="JAP92577.1"/>
    <property type="molecule type" value="Transcribed_RNA"/>
</dbReference>